<dbReference type="EMBL" id="JAPFQA010000009">
    <property type="protein sequence ID" value="MCZ8546558.1"/>
    <property type="molecule type" value="Genomic_DNA"/>
</dbReference>
<dbReference type="InterPro" id="IPR008927">
    <property type="entry name" value="6-PGluconate_DH-like_C_sf"/>
</dbReference>
<feature type="domain" description="3-hydroxyisobutyrate dehydrogenase-like NAD-binding" evidence="4">
    <location>
        <begin position="188"/>
        <end position="308"/>
    </location>
</feature>
<dbReference type="InterPro" id="IPR029154">
    <property type="entry name" value="HIBADH-like_NADP-bd"/>
</dbReference>
<dbReference type="Gene3D" id="1.10.1040.10">
    <property type="entry name" value="N-(1-d-carboxylethyl)-l-norvaline Dehydrogenase, domain 2"/>
    <property type="match status" value="1"/>
</dbReference>
<organism evidence="5 6">
    <name type="scientific">Mesorhizobium qingshengii</name>
    <dbReference type="NCBI Taxonomy" id="1165689"/>
    <lineage>
        <taxon>Bacteria</taxon>
        <taxon>Pseudomonadati</taxon>
        <taxon>Pseudomonadota</taxon>
        <taxon>Alphaproteobacteria</taxon>
        <taxon>Hyphomicrobiales</taxon>
        <taxon>Phyllobacteriaceae</taxon>
        <taxon>Mesorhizobium</taxon>
    </lineage>
</organism>
<dbReference type="SUPFAM" id="SSF48179">
    <property type="entry name" value="6-phosphogluconate dehydrogenase C-terminal domain-like"/>
    <property type="match status" value="1"/>
</dbReference>
<protein>
    <submittedName>
        <fullName evidence="5">NAD(P)-dependent oxidoreductase</fullName>
    </submittedName>
</protein>
<sequence>MRSRKRPERADPSSTRPLKEFTMTNLRLGFAGIGRMGTPMVKRLMAAGYTVSVYDTNDVAVSALTREGAGRAKTPAELMGLSDVVLLSLPTPEIVYAVALGPDGLASGKGAKIVIDLSTTGPRAERQVAEGLRAAGITTVDCPVSGGVGGAGKGTLAMMVACDVSMMETVRPILETLGKPIHVGAEPGMGQMVKVINNLMSVTALSIASEALVLATKAGLDPDVLIEVVNSGSGSSNATMTKIPKFVLPRSFDFGFSIGLSAKDIRLCLEESDALGVPMIVGGAVRQLLTVAKSDLGADADLTEIIKPIENWAGVTVAGRKARG</sequence>
<gene>
    <name evidence="5" type="ORF">OOJ09_20410</name>
</gene>
<dbReference type="InterPro" id="IPR036291">
    <property type="entry name" value="NAD(P)-bd_dom_sf"/>
</dbReference>
<keyword evidence="6" id="KW-1185">Reference proteome</keyword>
<dbReference type="InterPro" id="IPR015815">
    <property type="entry name" value="HIBADH-related"/>
</dbReference>
<feature type="domain" description="6-phosphogluconate dehydrogenase NADP-binding" evidence="3">
    <location>
        <begin position="28"/>
        <end position="182"/>
    </location>
</feature>
<keyword evidence="1" id="KW-0560">Oxidoreductase</keyword>
<evidence type="ECO:0000259" key="4">
    <source>
        <dbReference type="Pfam" id="PF14833"/>
    </source>
</evidence>
<proteinExistence type="predicted"/>
<reference evidence="5" key="1">
    <citation type="submission" date="2022-11" db="EMBL/GenBank/DDBJ databases">
        <authorList>
            <person name="Coimbra C."/>
        </authorList>
    </citation>
    <scope>NUCLEOTIDE SEQUENCE</scope>
    <source>
        <strain evidence="5">Jales19</strain>
    </source>
</reference>
<dbReference type="SUPFAM" id="SSF51735">
    <property type="entry name" value="NAD(P)-binding Rossmann-fold domains"/>
    <property type="match status" value="1"/>
</dbReference>
<evidence type="ECO:0000313" key="5">
    <source>
        <dbReference type="EMBL" id="MCZ8546558.1"/>
    </source>
</evidence>
<dbReference type="Pfam" id="PF03446">
    <property type="entry name" value="NAD_binding_2"/>
    <property type="match status" value="1"/>
</dbReference>
<dbReference type="InterPro" id="IPR013328">
    <property type="entry name" value="6PGD_dom2"/>
</dbReference>
<evidence type="ECO:0000256" key="1">
    <source>
        <dbReference type="ARBA" id="ARBA00023002"/>
    </source>
</evidence>
<dbReference type="PANTHER" id="PTHR22981">
    <property type="entry name" value="3-HYDROXYISOBUTYRATE DEHYDROGENASE-RELATED"/>
    <property type="match status" value="1"/>
</dbReference>
<dbReference type="RefSeq" id="WP_269906957.1">
    <property type="nucleotide sequence ID" value="NZ_JAPFQA010000009.1"/>
</dbReference>
<dbReference type="PANTHER" id="PTHR22981:SF7">
    <property type="entry name" value="3-HYDROXYISOBUTYRATE DEHYDROGENASE, MITOCHONDRIAL"/>
    <property type="match status" value="1"/>
</dbReference>
<evidence type="ECO:0000259" key="3">
    <source>
        <dbReference type="Pfam" id="PF03446"/>
    </source>
</evidence>
<dbReference type="Pfam" id="PF14833">
    <property type="entry name" value="NAD_binding_11"/>
    <property type="match status" value="1"/>
</dbReference>
<name>A0ABT4QYA0_9HYPH</name>
<dbReference type="Gene3D" id="3.40.50.720">
    <property type="entry name" value="NAD(P)-binding Rossmann-like Domain"/>
    <property type="match status" value="1"/>
</dbReference>
<dbReference type="InterPro" id="IPR006115">
    <property type="entry name" value="6PGDH_NADP-bd"/>
</dbReference>
<dbReference type="Proteomes" id="UP001152178">
    <property type="component" value="Unassembled WGS sequence"/>
</dbReference>
<evidence type="ECO:0000313" key="6">
    <source>
        <dbReference type="Proteomes" id="UP001152178"/>
    </source>
</evidence>
<dbReference type="PIRSF" id="PIRSF000103">
    <property type="entry name" value="HIBADH"/>
    <property type="match status" value="1"/>
</dbReference>
<comment type="caution">
    <text evidence="5">The sequence shown here is derived from an EMBL/GenBank/DDBJ whole genome shotgun (WGS) entry which is preliminary data.</text>
</comment>
<evidence type="ECO:0000256" key="2">
    <source>
        <dbReference type="ARBA" id="ARBA00023027"/>
    </source>
</evidence>
<keyword evidence="2" id="KW-0520">NAD</keyword>
<accession>A0ABT4QYA0</accession>